<evidence type="ECO:0000313" key="1">
    <source>
        <dbReference type="EMBL" id="KAF2874417.1"/>
    </source>
</evidence>
<dbReference type="EMBL" id="JAADJZ010000006">
    <property type="protein sequence ID" value="KAF2874417.1"/>
    <property type="molecule type" value="Genomic_DNA"/>
</dbReference>
<accession>A0A7C8IA24</accession>
<dbReference type="Proteomes" id="UP000481861">
    <property type="component" value="Unassembled WGS sequence"/>
</dbReference>
<dbReference type="OrthoDB" id="3720847at2759"/>
<evidence type="ECO:0000313" key="2">
    <source>
        <dbReference type="Proteomes" id="UP000481861"/>
    </source>
</evidence>
<protein>
    <recommendedName>
        <fullName evidence="3">F-box domain-containing protein</fullName>
    </recommendedName>
</protein>
<proteinExistence type="predicted"/>
<comment type="caution">
    <text evidence="1">The sequence shown here is derived from an EMBL/GenBank/DDBJ whole genome shotgun (WGS) entry which is preliminary data.</text>
</comment>
<keyword evidence="2" id="KW-1185">Reference proteome</keyword>
<reference evidence="1 2" key="1">
    <citation type="submission" date="2020-01" db="EMBL/GenBank/DDBJ databases">
        <authorList>
            <consortium name="DOE Joint Genome Institute"/>
            <person name="Haridas S."/>
            <person name="Albert R."/>
            <person name="Binder M."/>
            <person name="Bloem J."/>
            <person name="Labutti K."/>
            <person name="Salamov A."/>
            <person name="Andreopoulos B."/>
            <person name="Baker S.E."/>
            <person name="Barry K."/>
            <person name="Bills G."/>
            <person name="Bluhm B.H."/>
            <person name="Cannon C."/>
            <person name="Castanera R."/>
            <person name="Culley D.E."/>
            <person name="Daum C."/>
            <person name="Ezra D."/>
            <person name="Gonzalez J.B."/>
            <person name="Henrissat B."/>
            <person name="Kuo A."/>
            <person name="Liang C."/>
            <person name="Lipzen A."/>
            <person name="Lutzoni F."/>
            <person name="Magnuson J."/>
            <person name="Mondo S."/>
            <person name="Nolan M."/>
            <person name="Ohm R."/>
            <person name="Pangilinan J."/>
            <person name="Park H.-J.H."/>
            <person name="Ramirez L."/>
            <person name="Alfaro M."/>
            <person name="Sun H."/>
            <person name="Tritt A."/>
            <person name="Yoshinaga Y."/>
            <person name="Zwiers L.-H.L."/>
            <person name="Turgeon B.G."/>
            <person name="Goodwin S.B."/>
            <person name="Spatafora J.W."/>
            <person name="Crous P.W."/>
            <person name="Grigoriev I.V."/>
        </authorList>
    </citation>
    <scope>NUCLEOTIDE SEQUENCE [LARGE SCALE GENOMIC DNA]</scope>
    <source>
        <strain evidence="1 2">CBS 611.86</strain>
    </source>
</reference>
<gene>
    <name evidence="1" type="ORF">BDV95DRAFT_604598</name>
</gene>
<dbReference type="AlphaFoldDB" id="A0A7C8IA24"/>
<sequence>MAVSTSYAALVEEALRQVGIDRTDIHEKMRDDVLKNDFDAVVTLTLLICPKITCLTLGLHLLLNAIYLRTILCHNISGVRTSRFEYLSSLKLETAFLNGSKVRRIKHPYLKIDAYLPFLYLPALQDIEVNLPRVRACNSFNWPMLPPPKLLSLSTLRLPESSVQPEILHSILLTTPNLVSLEYDCWQFRGGRFDASAFEAALETVKNTLTYLKANIPLLVKNDGEK</sequence>
<organism evidence="1 2">
    <name type="scientific">Massariosphaeria phaeospora</name>
    <dbReference type="NCBI Taxonomy" id="100035"/>
    <lineage>
        <taxon>Eukaryota</taxon>
        <taxon>Fungi</taxon>
        <taxon>Dikarya</taxon>
        <taxon>Ascomycota</taxon>
        <taxon>Pezizomycotina</taxon>
        <taxon>Dothideomycetes</taxon>
        <taxon>Pleosporomycetidae</taxon>
        <taxon>Pleosporales</taxon>
        <taxon>Pleosporales incertae sedis</taxon>
        <taxon>Massariosphaeria</taxon>
    </lineage>
</organism>
<evidence type="ECO:0008006" key="3">
    <source>
        <dbReference type="Google" id="ProtNLM"/>
    </source>
</evidence>
<name>A0A7C8IA24_9PLEO</name>